<keyword evidence="6" id="KW-1185">Reference proteome</keyword>
<dbReference type="PANTHER" id="PTHR10091">
    <property type="entry name" value="ALDOSE-1-EPIMERASE"/>
    <property type="match status" value="1"/>
</dbReference>
<accession>A0A8H6WUD8</accession>
<dbReference type="Pfam" id="PF01263">
    <property type="entry name" value="Aldose_epim"/>
    <property type="match status" value="1"/>
</dbReference>
<dbReference type="InterPro" id="IPR047215">
    <property type="entry name" value="Galactose_mutarotase-like"/>
</dbReference>
<dbReference type="AlphaFoldDB" id="A0A8H6WUD8"/>
<keyword evidence="2" id="KW-0413">Isomerase</keyword>
<comment type="similarity">
    <text evidence="1">Belongs to the aldose epimerase family.</text>
</comment>
<dbReference type="InterPro" id="IPR008183">
    <property type="entry name" value="Aldose_1/G6P_1-epimerase"/>
</dbReference>
<evidence type="ECO:0000256" key="4">
    <source>
        <dbReference type="SAM" id="SignalP"/>
    </source>
</evidence>
<gene>
    <name evidence="5" type="ORF">MVEN_02548300</name>
</gene>
<proteinExistence type="inferred from homology"/>
<dbReference type="GO" id="GO:0006006">
    <property type="term" value="P:glucose metabolic process"/>
    <property type="evidence" value="ECO:0007669"/>
    <property type="project" value="TreeGrafter"/>
</dbReference>
<feature type="chain" id="PRO_5034067802" evidence="4">
    <location>
        <begin position="20"/>
        <end position="369"/>
    </location>
</feature>
<keyword evidence="3" id="KW-0119">Carbohydrate metabolism</keyword>
<dbReference type="SUPFAM" id="SSF74650">
    <property type="entry name" value="Galactose mutarotase-like"/>
    <property type="match status" value="1"/>
</dbReference>
<reference evidence="5" key="1">
    <citation type="submission" date="2020-05" db="EMBL/GenBank/DDBJ databases">
        <title>Mycena genomes resolve the evolution of fungal bioluminescence.</title>
        <authorList>
            <person name="Tsai I.J."/>
        </authorList>
    </citation>
    <scope>NUCLEOTIDE SEQUENCE</scope>
    <source>
        <strain evidence="5">CCC161011</strain>
    </source>
</reference>
<evidence type="ECO:0000313" key="6">
    <source>
        <dbReference type="Proteomes" id="UP000620124"/>
    </source>
</evidence>
<evidence type="ECO:0000256" key="3">
    <source>
        <dbReference type="ARBA" id="ARBA00023277"/>
    </source>
</evidence>
<protein>
    <submittedName>
        <fullName evidence="5">Galactose mutarotase-like protein</fullName>
    </submittedName>
</protein>
<dbReference type="Gene3D" id="2.70.98.10">
    <property type="match status" value="1"/>
</dbReference>
<feature type="signal peptide" evidence="4">
    <location>
        <begin position="1"/>
        <end position="19"/>
    </location>
</feature>
<dbReference type="GO" id="GO:0033499">
    <property type="term" value="P:galactose catabolic process via UDP-galactose, Leloir pathway"/>
    <property type="evidence" value="ECO:0007669"/>
    <property type="project" value="TreeGrafter"/>
</dbReference>
<dbReference type="CDD" id="cd09019">
    <property type="entry name" value="galactose_mutarotase_like"/>
    <property type="match status" value="1"/>
</dbReference>
<evidence type="ECO:0000256" key="1">
    <source>
        <dbReference type="ARBA" id="ARBA00006206"/>
    </source>
</evidence>
<dbReference type="GO" id="GO:0030246">
    <property type="term" value="F:carbohydrate binding"/>
    <property type="evidence" value="ECO:0007669"/>
    <property type="project" value="InterPro"/>
</dbReference>
<comment type="caution">
    <text evidence="5">The sequence shown here is derived from an EMBL/GenBank/DDBJ whole genome shotgun (WGS) entry which is preliminary data.</text>
</comment>
<dbReference type="PANTHER" id="PTHR10091:SF6">
    <property type="entry name" value="1-EPIMERASE, PUTATIVE (AFU_ORTHOLOGUE AFUA_3G13240)-RELATED"/>
    <property type="match status" value="1"/>
</dbReference>
<dbReference type="GO" id="GO:0004034">
    <property type="term" value="F:aldose 1-epimerase activity"/>
    <property type="evidence" value="ECO:0007669"/>
    <property type="project" value="TreeGrafter"/>
</dbReference>
<dbReference type="EMBL" id="JACAZI010000036">
    <property type="protein sequence ID" value="KAF7328329.1"/>
    <property type="molecule type" value="Genomic_DNA"/>
</dbReference>
<dbReference type="OrthoDB" id="274691at2759"/>
<dbReference type="Proteomes" id="UP000620124">
    <property type="component" value="Unassembled WGS sequence"/>
</dbReference>
<dbReference type="InterPro" id="IPR011013">
    <property type="entry name" value="Gal_mutarotase_sf_dom"/>
</dbReference>
<evidence type="ECO:0000256" key="2">
    <source>
        <dbReference type="ARBA" id="ARBA00023235"/>
    </source>
</evidence>
<sequence length="369" mass="40600">MQTLFSVVCTVLAVTCTRATPYPFDVTTLTAPDRSIYASFVSIGATLTELWVPDKNGTMRDVVLGYDDNTLLLTDPQHPYYAIIGRYANRIKNGTFTIGKNVYHTPINDALNVSTLHGGTIGWDRRNWTIVFKSDTSVTYKHVDTADEGFPGDVTVFVTHSVSNGGILHSAVHATATELTPIMVTQHIYWNLDAFLNPNGTINTSNATILGHFLRIPASRVLAVDGAEIPTGALIDLNNPSNADFDFRAGKLIGTAFNDPGFQGFYDNAWIYDDPLSPRRTTTLISPITGIQLDILTNQPAMQIYTAFLNEPRKAVHGGPNLTYDLFSAVALEQEGWLDAINTPAFHVNQIYGPGREFDWSATYQFSVK</sequence>
<organism evidence="5 6">
    <name type="scientific">Mycena venus</name>
    <dbReference type="NCBI Taxonomy" id="2733690"/>
    <lineage>
        <taxon>Eukaryota</taxon>
        <taxon>Fungi</taxon>
        <taxon>Dikarya</taxon>
        <taxon>Basidiomycota</taxon>
        <taxon>Agaricomycotina</taxon>
        <taxon>Agaricomycetes</taxon>
        <taxon>Agaricomycetidae</taxon>
        <taxon>Agaricales</taxon>
        <taxon>Marasmiineae</taxon>
        <taxon>Mycenaceae</taxon>
        <taxon>Mycena</taxon>
    </lineage>
</organism>
<name>A0A8H6WUD8_9AGAR</name>
<dbReference type="InterPro" id="IPR014718">
    <property type="entry name" value="GH-type_carb-bd"/>
</dbReference>
<evidence type="ECO:0000313" key="5">
    <source>
        <dbReference type="EMBL" id="KAF7328329.1"/>
    </source>
</evidence>
<keyword evidence="4" id="KW-0732">Signal</keyword>